<dbReference type="GO" id="GO:0005634">
    <property type="term" value="C:nucleus"/>
    <property type="evidence" value="ECO:0007669"/>
    <property type="project" value="TreeGrafter"/>
</dbReference>
<sequence length="472" mass="53296">MFTSKMSARGYAEDYGFGEEEGGMGQSQADEEEDDWNIFSSSPSSSAPATTTPLLADKPGTPRMAVPASSLECSMDEDSSTEGEDIESSRSKRRAILSAQQPPDPRQVQAVAIQQRRAKVRELQSKIQQECLALCRSLLPLQRQWRKELDDPIPGLVSFDHTKQEERVRAKAPSSRVEPKMKRPLPHTHATAGATRNLSYSVPTVTDNTLKRSAKTPSRRRLHWRSNEREAIRRGILMFGVGRSEKVRNVMRGSMKHLQHGLGDIADCSWDFVRACSTYSDVRDRVFVENLLMRAGDLGIEVGPDVSERVGRWEKIEKSGAIWVKRIRLLDNLGHVIQFCASPETQEIAYNAIDTLDDSTVPCDWWTRQSDLALLAGIYRHGFGNYEAIKTDEEFAEAFRPAWESMEAASTQKGMHSNNHDQGTSKNLYERNSEAEFLSREASTDSWPESNVLTRRLKRLVEHLMQVNEQVL</sequence>
<feature type="domain" description="ATP-dependent helicase CHD1-2/hrp3 HTH" evidence="4">
    <location>
        <begin position="363"/>
        <end position="395"/>
    </location>
</feature>
<dbReference type="GO" id="GO:0140658">
    <property type="term" value="F:ATP-dependent chromatin remodeler activity"/>
    <property type="evidence" value="ECO:0007669"/>
    <property type="project" value="TreeGrafter"/>
</dbReference>
<keyword evidence="2" id="KW-0539">Nucleus</keyword>
<evidence type="ECO:0000313" key="5">
    <source>
        <dbReference type="EMBL" id="KAH7287094.1"/>
    </source>
</evidence>
<keyword evidence="6" id="KW-1185">Reference proteome</keyword>
<dbReference type="PANTHER" id="PTHR45623:SF14">
    <property type="entry name" value="CHROMODOMAIN-HELICASE-DNA-BINDING PROTEIN 1"/>
    <property type="match status" value="1"/>
</dbReference>
<feature type="region of interest" description="Disordered" evidence="3">
    <location>
        <begin position="1"/>
        <end position="92"/>
    </location>
</feature>
<evidence type="ECO:0000256" key="1">
    <source>
        <dbReference type="ARBA" id="ARBA00023125"/>
    </source>
</evidence>
<organism evidence="5 6">
    <name type="scientific">Ceratopteris richardii</name>
    <name type="common">Triangle waterfern</name>
    <dbReference type="NCBI Taxonomy" id="49495"/>
    <lineage>
        <taxon>Eukaryota</taxon>
        <taxon>Viridiplantae</taxon>
        <taxon>Streptophyta</taxon>
        <taxon>Embryophyta</taxon>
        <taxon>Tracheophyta</taxon>
        <taxon>Polypodiopsida</taxon>
        <taxon>Polypodiidae</taxon>
        <taxon>Polypodiales</taxon>
        <taxon>Pteridineae</taxon>
        <taxon>Pteridaceae</taxon>
        <taxon>Parkerioideae</taxon>
        <taxon>Ceratopteris</taxon>
    </lineage>
</organism>
<dbReference type="EMBL" id="CM035437">
    <property type="protein sequence ID" value="KAH7287095.1"/>
    <property type="molecule type" value="Genomic_DNA"/>
</dbReference>
<evidence type="ECO:0000259" key="4">
    <source>
        <dbReference type="Pfam" id="PF23588"/>
    </source>
</evidence>
<evidence type="ECO:0000256" key="2">
    <source>
        <dbReference type="ARBA" id="ARBA00023242"/>
    </source>
</evidence>
<dbReference type="GO" id="GO:0042393">
    <property type="term" value="F:histone binding"/>
    <property type="evidence" value="ECO:0007669"/>
    <property type="project" value="TreeGrafter"/>
</dbReference>
<feature type="compositionally biased region" description="Acidic residues" evidence="3">
    <location>
        <begin position="74"/>
        <end position="86"/>
    </location>
</feature>
<comment type="caution">
    <text evidence="5">The sequence shown here is derived from an EMBL/GenBank/DDBJ whole genome shotgun (WGS) entry which is preliminary data.</text>
</comment>
<evidence type="ECO:0000313" key="6">
    <source>
        <dbReference type="Proteomes" id="UP000825935"/>
    </source>
</evidence>
<dbReference type="GO" id="GO:0003682">
    <property type="term" value="F:chromatin binding"/>
    <property type="evidence" value="ECO:0007669"/>
    <property type="project" value="TreeGrafter"/>
</dbReference>
<dbReference type="Proteomes" id="UP000825935">
    <property type="component" value="Chromosome 32"/>
</dbReference>
<evidence type="ECO:0000256" key="3">
    <source>
        <dbReference type="SAM" id="MobiDB-lite"/>
    </source>
</evidence>
<accession>A0A8T2QU32</accession>
<dbReference type="GO" id="GO:0003677">
    <property type="term" value="F:DNA binding"/>
    <property type="evidence" value="ECO:0007669"/>
    <property type="project" value="UniProtKB-KW"/>
</dbReference>
<dbReference type="InterPro" id="IPR056302">
    <property type="entry name" value="CHD1-2/Hrp3_HTH"/>
</dbReference>
<proteinExistence type="predicted"/>
<keyword evidence="1" id="KW-0238">DNA-binding</keyword>
<dbReference type="GO" id="GO:0016887">
    <property type="term" value="F:ATP hydrolysis activity"/>
    <property type="evidence" value="ECO:0007669"/>
    <property type="project" value="TreeGrafter"/>
</dbReference>
<dbReference type="GO" id="GO:0034728">
    <property type="term" value="P:nucleosome organization"/>
    <property type="evidence" value="ECO:0007669"/>
    <property type="project" value="TreeGrafter"/>
</dbReference>
<dbReference type="OrthoDB" id="1914786at2759"/>
<gene>
    <name evidence="5" type="ORF">KP509_32G038000</name>
</gene>
<dbReference type="GO" id="GO:0000785">
    <property type="term" value="C:chromatin"/>
    <property type="evidence" value="ECO:0007669"/>
    <property type="project" value="TreeGrafter"/>
</dbReference>
<dbReference type="PANTHER" id="PTHR45623">
    <property type="entry name" value="CHROMODOMAIN-HELICASE-DNA-BINDING PROTEIN 3-RELATED-RELATED"/>
    <property type="match status" value="1"/>
</dbReference>
<dbReference type="EMBL" id="CM035437">
    <property type="protein sequence ID" value="KAH7287094.1"/>
    <property type="molecule type" value="Genomic_DNA"/>
</dbReference>
<feature type="compositionally biased region" description="Low complexity" evidence="3">
    <location>
        <begin position="40"/>
        <end position="56"/>
    </location>
</feature>
<reference evidence="5" key="1">
    <citation type="submission" date="2021-08" db="EMBL/GenBank/DDBJ databases">
        <title>WGS assembly of Ceratopteris richardii.</title>
        <authorList>
            <person name="Marchant D.B."/>
            <person name="Chen G."/>
            <person name="Jenkins J."/>
            <person name="Shu S."/>
            <person name="Leebens-Mack J."/>
            <person name="Grimwood J."/>
            <person name="Schmutz J."/>
            <person name="Soltis P."/>
            <person name="Soltis D."/>
            <person name="Chen Z.-H."/>
        </authorList>
    </citation>
    <scope>NUCLEOTIDE SEQUENCE</scope>
    <source>
        <strain evidence="5">Whitten #5841</strain>
        <tissue evidence="5">Leaf</tissue>
    </source>
</reference>
<dbReference type="Gene3D" id="1.10.10.60">
    <property type="entry name" value="Homeodomain-like"/>
    <property type="match status" value="1"/>
</dbReference>
<dbReference type="AlphaFoldDB" id="A0A8T2QU32"/>
<feature type="region of interest" description="Disordered" evidence="3">
    <location>
        <begin position="164"/>
        <end position="192"/>
    </location>
</feature>
<dbReference type="Pfam" id="PF23588">
    <property type="entry name" value="HTH_CHD1_Hrp3"/>
    <property type="match status" value="1"/>
</dbReference>
<protein>
    <recommendedName>
        <fullName evidence="4">ATP-dependent helicase CHD1-2/hrp3 HTH domain-containing protein</fullName>
    </recommendedName>
</protein>
<name>A0A8T2QU32_CERRI</name>